<dbReference type="Proteomes" id="UP001151760">
    <property type="component" value="Unassembled WGS sequence"/>
</dbReference>
<reference evidence="1" key="2">
    <citation type="submission" date="2022-01" db="EMBL/GenBank/DDBJ databases">
        <authorList>
            <person name="Yamashiro T."/>
            <person name="Shiraishi A."/>
            <person name="Satake H."/>
            <person name="Nakayama K."/>
        </authorList>
    </citation>
    <scope>NUCLEOTIDE SEQUENCE</scope>
</reference>
<keyword evidence="2" id="KW-1185">Reference proteome</keyword>
<evidence type="ECO:0000313" key="2">
    <source>
        <dbReference type="Proteomes" id="UP001151760"/>
    </source>
</evidence>
<dbReference type="PANTHER" id="PTHR33127:SF5">
    <property type="entry name" value="TRANSMEMBRANE PROTEIN"/>
    <property type="match status" value="1"/>
</dbReference>
<dbReference type="PANTHER" id="PTHR33127">
    <property type="entry name" value="TRANSMEMBRANE PROTEIN"/>
    <property type="match status" value="1"/>
</dbReference>
<sequence>MESRNRRIWAHFTIEGCDANGNIHLTYEADAGKDHDNITSAADSSGGLLDPEIKRLLSIIEMYGINVESLKMGKTDWELVICDIKDLREALESGIWLESENTDSKQEGDKDVNIILRPVMGDEDESHLLNLPLHVLGMVMEFSVGVEYLKFRSACKTCHFAAPLIPWNNGKASKRLQKYSLPTPWLIAFDKHKGIITFTDPMFGDKYFITPQELICDFKIKGSSFSVPPTSPDLFGRDLYDLRDDRGLDVFDEMVREDQYSWKPNVAKAPTSCCASLARSFLLRCDQHLLHVIMGKFGESVEVFKFDDCTQEWVKIYSLGRHDFYLWYHTCSNKNLQETFGDFFGTEHLLTPHAWIEPTWS</sequence>
<reference evidence="1" key="1">
    <citation type="journal article" date="2022" name="Int. J. Mol. Sci.">
        <title>Draft Genome of Tanacetum Coccineum: Genomic Comparison of Closely Related Tanacetum-Family Plants.</title>
        <authorList>
            <person name="Yamashiro T."/>
            <person name="Shiraishi A."/>
            <person name="Nakayama K."/>
            <person name="Satake H."/>
        </authorList>
    </citation>
    <scope>NUCLEOTIDE SEQUENCE</scope>
</reference>
<organism evidence="1 2">
    <name type="scientific">Tanacetum coccineum</name>
    <dbReference type="NCBI Taxonomy" id="301880"/>
    <lineage>
        <taxon>Eukaryota</taxon>
        <taxon>Viridiplantae</taxon>
        <taxon>Streptophyta</taxon>
        <taxon>Embryophyta</taxon>
        <taxon>Tracheophyta</taxon>
        <taxon>Spermatophyta</taxon>
        <taxon>Magnoliopsida</taxon>
        <taxon>eudicotyledons</taxon>
        <taxon>Gunneridae</taxon>
        <taxon>Pentapetalae</taxon>
        <taxon>asterids</taxon>
        <taxon>campanulids</taxon>
        <taxon>Asterales</taxon>
        <taxon>Asteraceae</taxon>
        <taxon>Asteroideae</taxon>
        <taxon>Anthemideae</taxon>
        <taxon>Anthemidinae</taxon>
        <taxon>Tanacetum</taxon>
    </lineage>
</organism>
<dbReference type="EMBL" id="BQNB010013849">
    <property type="protein sequence ID" value="GJT20962.1"/>
    <property type="molecule type" value="Genomic_DNA"/>
</dbReference>
<protein>
    <recommendedName>
        <fullName evidence="3">F-box associated domain-containing protein</fullName>
    </recommendedName>
</protein>
<name>A0ABQ5C3K2_9ASTR</name>
<proteinExistence type="predicted"/>
<evidence type="ECO:0008006" key="3">
    <source>
        <dbReference type="Google" id="ProtNLM"/>
    </source>
</evidence>
<accession>A0ABQ5C3K2</accession>
<comment type="caution">
    <text evidence="1">The sequence shown here is derived from an EMBL/GenBank/DDBJ whole genome shotgun (WGS) entry which is preliminary data.</text>
</comment>
<evidence type="ECO:0000313" key="1">
    <source>
        <dbReference type="EMBL" id="GJT20962.1"/>
    </source>
</evidence>
<gene>
    <name evidence="1" type="ORF">Tco_0890899</name>
</gene>